<feature type="compositionally biased region" description="Acidic residues" evidence="1">
    <location>
        <begin position="30"/>
        <end position="43"/>
    </location>
</feature>
<gene>
    <name evidence="2" type="ORF">DPMN_006530</name>
</gene>
<feature type="compositionally biased region" description="Polar residues" evidence="1">
    <location>
        <begin position="19"/>
        <end position="29"/>
    </location>
</feature>
<organism evidence="2 3">
    <name type="scientific">Dreissena polymorpha</name>
    <name type="common">Zebra mussel</name>
    <name type="synonym">Mytilus polymorpha</name>
    <dbReference type="NCBI Taxonomy" id="45954"/>
    <lineage>
        <taxon>Eukaryota</taxon>
        <taxon>Metazoa</taxon>
        <taxon>Spiralia</taxon>
        <taxon>Lophotrochozoa</taxon>
        <taxon>Mollusca</taxon>
        <taxon>Bivalvia</taxon>
        <taxon>Autobranchia</taxon>
        <taxon>Heteroconchia</taxon>
        <taxon>Euheterodonta</taxon>
        <taxon>Imparidentia</taxon>
        <taxon>Neoheterodontei</taxon>
        <taxon>Myida</taxon>
        <taxon>Dreissenoidea</taxon>
        <taxon>Dreissenidae</taxon>
        <taxon>Dreissena</taxon>
    </lineage>
</organism>
<reference evidence="2" key="1">
    <citation type="journal article" date="2019" name="bioRxiv">
        <title>The Genome of the Zebra Mussel, Dreissena polymorpha: A Resource for Invasive Species Research.</title>
        <authorList>
            <person name="McCartney M.A."/>
            <person name="Auch B."/>
            <person name="Kono T."/>
            <person name="Mallez S."/>
            <person name="Zhang Y."/>
            <person name="Obille A."/>
            <person name="Becker A."/>
            <person name="Abrahante J.E."/>
            <person name="Garbe J."/>
            <person name="Badalamenti J.P."/>
            <person name="Herman A."/>
            <person name="Mangelson H."/>
            <person name="Liachko I."/>
            <person name="Sullivan S."/>
            <person name="Sone E.D."/>
            <person name="Koren S."/>
            <person name="Silverstein K.A.T."/>
            <person name="Beckman K.B."/>
            <person name="Gohl D.M."/>
        </authorList>
    </citation>
    <scope>NUCLEOTIDE SEQUENCE</scope>
    <source>
        <strain evidence="2">Duluth1</strain>
        <tissue evidence="2">Whole animal</tissue>
    </source>
</reference>
<evidence type="ECO:0000313" key="2">
    <source>
        <dbReference type="EMBL" id="KAH3882588.1"/>
    </source>
</evidence>
<dbReference type="Proteomes" id="UP000828390">
    <property type="component" value="Unassembled WGS sequence"/>
</dbReference>
<dbReference type="AlphaFoldDB" id="A0A9D4MS32"/>
<sequence length="67" mass="7259">MSPAPQKSGKRVSKEGESVQPTSVLSSQPEENEESDSVVDEEQLQPKAKPLSKIRNKSPAKPSSRPT</sequence>
<keyword evidence="3" id="KW-1185">Reference proteome</keyword>
<protein>
    <submittedName>
        <fullName evidence="2">Uncharacterized protein</fullName>
    </submittedName>
</protein>
<feature type="region of interest" description="Disordered" evidence="1">
    <location>
        <begin position="1"/>
        <end position="67"/>
    </location>
</feature>
<accession>A0A9D4MS32</accession>
<proteinExistence type="predicted"/>
<name>A0A9D4MS32_DREPO</name>
<evidence type="ECO:0000256" key="1">
    <source>
        <dbReference type="SAM" id="MobiDB-lite"/>
    </source>
</evidence>
<dbReference type="EMBL" id="JAIWYP010000001">
    <property type="protein sequence ID" value="KAH3882588.1"/>
    <property type="molecule type" value="Genomic_DNA"/>
</dbReference>
<reference evidence="2" key="2">
    <citation type="submission" date="2020-11" db="EMBL/GenBank/DDBJ databases">
        <authorList>
            <person name="McCartney M.A."/>
            <person name="Auch B."/>
            <person name="Kono T."/>
            <person name="Mallez S."/>
            <person name="Becker A."/>
            <person name="Gohl D.M."/>
            <person name="Silverstein K.A.T."/>
            <person name="Koren S."/>
            <person name="Bechman K.B."/>
            <person name="Herman A."/>
            <person name="Abrahante J.E."/>
            <person name="Garbe J."/>
        </authorList>
    </citation>
    <scope>NUCLEOTIDE SEQUENCE</scope>
    <source>
        <strain evidence="2">Duluth1</strain>
        <tissue evidence="2">Whole animal</tissue>
    </source>
</reference>
<evidence type="ECO:0000313" key="3">
    <source>
        <dbReference type="Proteomes" id="UP000828390"/>
    </source>
</evidence>
<comment type="caution">
    <text evidence="2">The sequence shown here is derived from an EMBL/GenBank/DDBJ whole genome shotgun (WGS) entry which is preliminary data.</text>
</comment>